<name>A0A1F7GWJ6_9BACT</name>
<dbReference type="PROSITE" id="PS50005">
    <property type="entry name" value="TPR"/>
    <property type="match status" value="1"/>
</dbReference>
<feature type="transmembrane region" description="Helical" evidence="4">
    <location>
        <begin position="343"/>
        <end position="361"/>
    </location>
</feature>
<feature type="transmembrane region" description="Helical" evidence="4">
    <location>
        <begin position="311"/>
        <end position="331"/>
    </location>
</feature>
<keyword evidence="4" id="KW-0812">Transmembrane</keyword>
<sequence>MKKYRFILLITLIGFIVYANSLFNRFVWDDEEQILNNSLVHSISNIPSFFKGGTFNVSGSPKLTGIYYRPLMTSFFSILYTVFGPNPFPFHLSQLLIHIANTVIVFFILQHFLKRDWLSFFLATLFLVHPINTEAVVYSAALQDVLSFFFGSFALLLVIKNSRMVNYLIAAIYILLGLLTKETTALFIPIIFVYILLVKKEKPYSFLISLVPFLTIYSALRFLIARIYFTKFNVAPIANLSFWERMINMPKIILYYLKLYLWPQHIAVSQHWIVKNFSFSGFFLPLVLDLIFFFCLIYFGSKLFLQKRKLFSIYLFFVSIFLLGLGFHLQILPLDMTVADRWFYSPHLGLLGVFGTIYLFYLDRINIKKVIFFPILIVLVLSARTIIRNMDWKDGYTLYSHDVQISKNAFDLENNVGVELGKVKQWEESKRHFEKSIKLAPEWWPAYNNLAVYYALYERNTKKAEKLYRISIAKGNYYNAYENLAYLLLSQKKYNETIELSEKGLSYFPNNIRLIKALVITYYQNNNKEKALELAKYLYQLSPTMENKKLVRDTLQN</sequence>
<dbReference type="PANTHER" id="PTHR44227:SF3">
    <property type="entry name" value="PROTEIN O-MANNOSYL-TRANSFERASE TMTC4"/>
    <property type="match status" value="1"/>
</dbReference>
<dbReference type="Gene3D" id="1.25.40.10">
    <property type="entry name" value="Tetratricopeptide repeat domain"/>
    <property type="match status" value="1"/>
</dbReference>
<dbReference type="SMART" id="SM00028">
    <property type="entry name" value="TPR"/>
    <property type="match status" value="3"/>
</dbReference>
<feature type="transmembrane region" description="Helical" evidence="4">
    <location>
        <begin position="66"/>
        <end position="83"/>
    </location>
</feature>
<evidence type="ECO:0000256" key="3">
    <source>
        <dbReference type="PROSITE-ProRule" id="PRU00339"/>
    </source>
</evidence>
<keyword evidence="2 3" id="KW-0802">TPR repeat</keyword>
<feature type="repeat" description="TPR" evidence="3">
    <location>
        <begin position="478"/>
        <end position="511"/>
    </location>
</feature>
<feature type="transmembrane region" description="Helical" evidence="4">
    <location>
        <begin position="203"/>
        <end position="224"/>
    </location>
</feature>
<dbReference type="AlphaFoldDB" id="A0A1F7GWJ6"/>
<keyword evidence="1" id="KW-0677">Repeat</keyword>
<dbReference type="InterPro" id="IPR019734">
    <property type="entry name" value="TPR_rpt"/>
</dbReference>
<evidence type="ECO:0000256" key="2">
    <source>
        <dbReference type="ARBA" id="ARBA00022803"/>
    </source>
</evidence>
<dbReference type="PANTHER" id="PTHR44227">
    <property type="match status" value="1"/>
</dbReference>
<feature type="transmembrane region" description="Helical" evidence="4">
    <location>
        <begin position="135"/>
        <end position="159"/>
    </location>
</feature>
<evidence type="ECO:0000313" key="6">
    <source>
        <dbReference type="Proteomes" id="UP000177913"/>
    </source>
</evidence>
<dbReference type="InterPro" id="IPR052346">
    <property type="entry name" value="O-mannosyl-transferase_TMTC"/>
</dbReference>
<reference evidence="5 6" key="1">
    <citation type="journal article" date="2016" name="Nat. Commun.">
        <title>Thousands of microbial genomes shed light on interconnected biogeochemical processes in an aquifer system.</title>
        <authorList>
            <person name="Anantharaman K."/>
            <person name="Brown C.T."/>
            <person name="Hug L.A."/>
            <person name="Sharon I."/>
            <person name="Castelle C.J."/>
            <person name="Probst A.J."/>
            <person name="Thomas B.C."/>
            <person name="Singh A."/>
            <person name="Wilkins M.J."/>
            <person name="Karaoz U."/>
            <person name="Brodie E.L."/>
            <person name="Williams K.H."/>
            <person name="Hubbard S.S."/>
            <person name="Banfield J.F."/>
        </authorList>
    </citation>
    <scope>NUCLEOTIDE SEQUENCE [LARGE SCALE GENOMIC DNA]</scope>
</reference>
<keyword evidence="4" id="KW-0472">Membrane</keyword>
<feature type="transmembrane region" description="Helical" evidence="4">
    <location>
        <begin position="253"/>
        <end position="273"/>
    </location>
</feature>
<dbReference type="SUPFAM" id="SSF48452">
    <property type="entry name" value="TPR-like"/>
    <property type="match status" value="1"/>
</dbReference>
<feature type="transmembrane region" description="Helical" evidence="4">
    <location>
        <begin position="171"/>
        <end position="197"/>
    </location>
</feature>
<dbReference type="InterPro" id="IPR011990">
    <property type="entry name" value="TPR-like_helical_dom_sf"/>
</dbReference>
<feature type="transmembrane region" description="Helical" evidence="4">
    <location>
        <begin position="279"/>
        <end position="299"/>
    </location>
</feature>
<organism evidence="5 6">
    <name type="scientific">Candidatus Roizmanbacteria bacterium RIFCSPHIGHO2_02_FULL_38_11</name>
    <dbReference type="NCBI Taxonomy" id="1802039"/>
    <lineage>
        <taxon>Bacteria</taxon>
        <taxon>Candidatus Roizmaniibacteriota</taxon>
    </lineage>
</organism>
<dbReference type="Proteomes" id="UP000177913">
    <property type="component" value="Unassembled WGS sequence"/>
</dbReference>
<accession>A0A1F7GWJ6</accession>
<evidence type="ECO:0000256" key="1">
    <source>
        <dbReference type="ARBA" id="ARBA00022737"/>
    </source>
</evidence>
<keyword evidence="4" id="KW-1133">Transmembrane helix</keyword>
<protein>
    <submittedName>
        <fullName evidence="5">Uncharacterized protein</fullName>
    </submittedName>
</protein>
<feature type="transmembrane region" description="Helical" evidence="4">
    <location>
        <begin position="95"/>
        <end position="113"/>
    </location>
</feature>
<gene>
    <name evidence="5" type="ORF">A3C25_02260</name>
</gene>
<feature type="transmembrane region" description="Helical" evidence="4">
    <location>
        <begin position="370"/>
        <end position="387"/>
    </location>
</feature>
<evidence type="ECO:0000313" key="5">
    <source>
        <dbReference type="EMBL" id="OGK23467.1"/>
    </source>
</evidence>
<evidence type="ECO:0000256" key="4">
    <source>
        <dbReference type="SAM" id="Phobius"/>
    </source>
</evidence>
<proteinExistence type="predicted"/>
<dbReference type="EMBL" id="MFZO01000047">
    <property type="protein sequence ID" value="OGK23467.1"/>
    <property type="molecule type" value="Genomic_DNA"/>
</dbReference>
<comment type="caution">
    <text evidence="5">The sequence shown here is derived from an EMBL/GenBank/DDBJ whole genome shotgun (WGS) entry which is preliminary data.</text>
</comment>